<dbReference type="SUPFAM" id="SSF51126">
    <property type="entry name" value="Pectin lyase-like"/>
    <property type="match status" value="1"/>
</dbReference>
<dbReference type="Gene3D" id="2.160.20.10">
    <property type="entry name" value="Single-stranded right-handed beta-helix, Pectin lyase-like"/>
    <property type="match status" value="1"/>
</dbReference>
<comment type="caution">
    <text evidence="3">The sequence shown here is derived from an EMBL/GenBank/DDBJ whole genome shotgun (WGS) entry which is preliminary data.</text>
</comment>
<dbReference type="InterPro" id="IPR039448">
    <property type="entry name" value="Beta_helix"/>
</dbReference>
<proteinExistence type="predicted"/>
<evidence type="ECO:0000313" key="3">
    <source>
        <dbReference type="EMBL" id="TWG22885.1"/>
    </source>
</evidence>
<reference evidence="3 4" key="1">
    <citation type="submission" date="2019-06" db="EMBL/GenBank/DDBJ databases">
        <title>Sequencing the genomes of 1000 actinobacteria strains.</title>
        <authorList>
            <person name="Klenk H.-P."/>
        </authorList>
    </citation>
    <scope>NUCLEOTIDE SEQUENCE [LARGE SCALE GENOMIC DNA]</scope>
    <source>
        <strain evidence="3 4">DSM 102131</strain>
    </source>
</reference>
<accession>A0A561WG92</accession>
<evidence type="ECO:0000256" key="1">
    <source>
        <dbReference type="SAM" id="SignalP"/>
    </source>
</evidence>
<feature type="domain" description="Right handed beta helix" evidence="2">
    <location>
        <begin position="150"/>
        <end position="313"/>
    </location>
</feature>
<protein>
    <submittedName>
        <fullName evidence="3">Parallel beta helix pectate lyase-like protein</fullName>
    </submittedName>
</protein>
<dbReference type="GO" id="GO:0016829">
    <property type="term" value="F:lyase activity"/>
    <property type="evidence" value="ECO:0007669"/>
    <property type="project" value="UniProtKB-KW"/>
</dbReference>
<dbReference type="Proteomes" id="UP000319927">
    <property type="component" value="Unassembled WGS sequence"/>
</dbReference>
<dbReference type="Pfam" id="PF13229">
    <property type="entry name" value="Beta_helix"/>
    <property type="match status" value="1"/>
</dbReference>
<dbReference type="EMBL" id="VIXA01000002">
    <property type="protein sequence ID" value="TWG22885.1"/>
    <property type="molecule type" value="Genomic_DNA"/>
</dbReference>
<organism evidence="3 4">
    <name type="scientific">Micromonospora palomenae</name>
    <dbReference type="NCBI Taxonomy" id="1461247"/>
    <lineage>
        <taxon>Bacteria</taxon>
        <taxon>Bacillati</taxon>
        <taxon>Actinomycetota</taxon>
        <taxon>Actinomycetes</taxon>
        <taxon>Micromonosporales</taxon>
        <taxon>Micromonosporaceae</taxon>
        <taxon>Micromonospora</taxon>
    </lineage>
</organism>
<name>A0A561WG92_9ACTN</name>
<feature type="chain" id="PRO_5039650955" evidence="1">
    <location>
        <begin position="30"/>
        <end position="887"/>
    </location>
</feature>
<dbReference type="InterPro" id="IPR011050">
    <property type="entry name" value="Pectin_lyase_fold/virulence"/>
</dbReference>
<keyword evidence="3" id="KW-0456">Lyase</keyword>
<keyword evidence="4" id="KW-1185">Reference proteome</keyword>
<sequence>MRKRGLAQLALIPVVASLGLIGPAAPATAVTQAATPGTELYVSQKHCVPLDTDGSMAKPFCSITAAALVAQPGQTVLVQPGIYPERVYFPRSGTAEAPITFRAVNGPDGEVYVGSYQNTQISDTVFDLWRVHDIVLQGFYVGAWGSGDTVVVDSSSRITLDGLSVRNYLDAKVLVRITGESRDVTVSRSFLAFYGGSAGVAVDPGVTGTVVTGNAFRDSRLVVADAPGTVVTGNTIVTRCDVGVLVTGASTGVSVRNNIVQAAAGATNAPTRCATPSAATAITVSAGSTPGTVVDHNLIDPTGGGAPYDWAGTAHASLAAFQAASGQGAHDIVARAWIDGSASTSFGWYWPTPASPAIDSADAAAPGALGTDLLRNPHADLPDVANTGTGAGYHDRGAVEYVGTGSVAGQSFRRTVGGSPLEVAATVTPKLPYPTDGPGGTVAFKFSDERFWRVGNDASATHTFRRAGPVSVSAWVNYLGFRKADRAVVVAAAGDINLGQMSTAVGALYRPVDPTRVLDTRAAIGVPTRTPVPGNSEIELAIPGIGGVPAADITAVVLNVTATQPTTAGFLTVYPAGTTLPNASSVNFVPKETVPNLVTVPMSNGKIRVRNTGSGTVHVVADLQGWYGASGSGLKTLAPTRVLDTRAGTTGPFPANTTRQLDLSGSLPPGATAAILNVTVTKPTANGVLKVFPAGAAVPVASNLNFVTGQTIPNLVIVPVVAGRVSIHNASSGTTHVVADLAGFYGSAAAGATDGYVPLGPQRIVDTRQSIGLEGRTSTGQLTPAERVALVPASQRTGCPGGCPAATAAVLNLTVARPSAAGVLTVYPETGAAPPTASNVNFVAGETAANLAIVRTGTAMKVGAYHQSSGWTDLIVDQAGYFIAPAS</sequence>
<dbReference type="RefSeq" id="WP_154941310.1">
    <property type="nucleotide sequence ID" value="NZ_VIXA01000002.1"/>
</dbReference>
<dbReference type="InterPro" id="IPR012334">
    <property type="entry name" value="Pectin_lyas_fold"/>
</dbReference>
<keyword evidence="1" id="KW-0732">Signal</keyword>
<dbReference type="AlphaFoldDB" id="A0A561WG92"/>
<evidence type="ECO:0000259" key="2">
    <source>
        <dbReference type="Pfam" id="PF13229"/>
    </source>
</evidence>
<dbReference type="OrthoDB" id="4178270at2"/>
<gene>
    <name evidence="3" type="ORF">FHX75_121428</name>
</gene>
<feature type="signal peptide" evidence="1">
    <location>
        <begin position="1"/>
        <end position="29"/>
    </location>
</feature>
<evidence type="ECO:0000313" key="4">
    <source>
        <dbReference type="Proteomes" id="UP000319927"/>
    </source>
</evidence>